<organism evidence="1 2">
    <name type="scientific">Fusobacterium animalis ATCC 51191</name>
    <dbReference type="NCBI Taxonomy" id="997347"/>
    <lineage>
        <taxon>Bacteria</taxon>
        <taxon>Fusobacteriati</taxon>
        <taxon>Fusobacteriota</taxon>
        <taxon>Fusobacteriia</taxon>
        <taxon>Fusobacteriales</taxon>
        <taxon>Fusobacteriaceae</taxon>
        <taxon>Fusobacterium</taxon>
    </lineage>
</organism>
<feature type="non-terminal residue" evidence="1">
    <location>
        <position position="151"/>
    </location>
</feature>
<name>F9ES51_9FUSO</name>
<protein>
    <submittedName>
        <fullName evidence="1">Uncharacterized protein</fullName>
    </submittedName>
</protein>
<evidence type="ECO:0000313" key="2">
    <source>
        <dbReference type="Proteomes" id="UP000005392"/>
    </source>
</evidence>
<gene>
    <name evidence="1" type="ORF">HMPREF9094_2756</name>
</gene>
<dbReference type="EMBL" id="AFQD01000744">
    <property type="protein sequence ID" value="EGQ72919.1"/>
    <property type="molecule type" value="Genomic_DNA"/>
</dbReference>
<keyword evidence="2" id="KW-1185">Reference proteome</keyword>
<sequence length="151" mass="18449">MIKDEVRAKRKRLKVILRKEWELFSFYEKNILYKEEIDKLVIFLVDLKEFNITEENKIENYKDSKLVLNKTNYKDYEYNANRNYIGDIFKESTEKDLGNLLIKLLEKIGYKNIEFSRMGRVSFEENEKDTFLETILNMFELIYTLRIRTIF</sequence>
<reference evidence="1 2" key="1">
    <citation type="submission" date="2011-05" db="EMBL/GenBank/DDBJ databases">
        <authorList>
            <person name="Muzny D."/>
            <person name="Qin X."/>
            <person name="Deng J."/>
            <person name="Jiang H."/>
            <person name="Liu Y."/>
            <person name="Qu J."/>
            <person name="Song X.-Z."/>
            <person name="Zhang L."/>
            <person name="Thornton R."/>
            <person name="Coyle M."/>
            <person name="Francisco L."/>
            <person name="Jackson L."/>
            <person name="Javaid M."/>
            <person name="Korchina V."/>
            <person name="Kovar C."/>
            <person name="Mata R."/>
            <person name="Mathew T."/>
            <person name="Ngo R."/>
            <person name="Nguyen L."/>
            <person name="Nguyen N."/>
            <person name="Okwuonu G."/>
            <person name="Ongeri F."/>
            <person name="Pham C."/>
            <person name="Simmons D."/>
            <person name="Wilczek-Boney K."/>
            <person name="Hale W."/>
            <person name="Jakkamsetti A."/>
            <person name="Pham P."/>
            <person name="Ruth R."/>
            <person name="San Lucas F."/>
            <person name="Warren J."/>
            <person name="Zhang J."/>
            <person name="Zhao Z."/>
            <person name="Zhou C."/>
            <person name="Zhu D."/>
            <person name="Lee S."/>
            <person name="Bess C."/>
            <person name="Blankenburg K."/>
            <person name="Forbes L."/>
            <person name="Fu Q."/>
            <person name="Gubbala S."/>
            <person name="Hirani K."/>
            <person name="Jayaseelan J.C."/>
            <person name="Lara F."/>
            <person name="Munidasa M."/>
            <person name="Palculict T."/>
            <person name="Patil S."/>
            <person name="Pu L.-L."/>
            <person name="Saada N."/>
            <person name="Tang L."/>
            <person name="Weissenberger G."/>
            <person name="Zhu Y."/>
            <person name="Hemphill L."/>
            <person name="Shang Y."/>
            <person name="Youmans B."/>
            <person name="Ayvaz T."/>
            <person name="Ross M."/>
            <person name="Santibanez J."/>
            <person name="Aqrawi P."/>
            <person name="Gross S."/>
            <person name="Joshi V."/>
            <person name="Fowler G."/>
            <person name="Nazareth L."/>
            <person name="Reid J."/>
            <person name="Worley K."/>
            <person name="Petrosino J."/>
            <person name="Highlander S."/>
            <person name="Gibbs R."/>
        </authorList>
    </citation>
    <scope>NUCLEOTIDE SEQUENCE [LARGE SCALE GENOMIC DNA]</scope>
    <source>
        <strain evidence="1 2">ATCC 51191</strain>
    </source>
</reference>
<proteinExistence type="predicted"/>
<dbReference type="Proteomes" id="UP000005392">
    <property type="component" value="Unassembled WGS sequence"/>
</dbReference>
<dbReference type="HOGENOM" id="CLU_1735289_0_0_0"/>
<comment type="caution">
    <text evidence="1">The sequence shown here is derived from an EMBL/GenBank/DDBJ whole genome shotgun (WGS) entry which is preliminary data.</text>
</comment>
<dbReference type="AlphaFoldDB" id="F9ES51"/>
<evidence type="ECO:0000313" key="1">
    <source>
        <dbReference type="EMBL" id="EGQ72919.1"/>
    </source>
</evidence>
<accession>F9ES51</accession>